<dbReference type="Proteomes" id="UP001207337">
    <property type="component" value="Unassembled WGS sequence"/>
</dbReference>
<dbReference type="Pfam" id="PF04965">
    <property type="entry name" value="GPW_gp25"/>
    <property type="match status" value="1"/>
</dbReference>
<reference evidence="2 3" key="1">
    <citation type="submission" date="2021-11" db="EMBL/GenBank/DDBJ databases">
        <title>Aliifidinibius sp. nov., a new bacterium isolated from saline soil.</title>
        <authorList>
            <person name="Galisteo C."/>
            <person name="De La Haba R."/>
            <person name="Sanchez-Porro C."/>
            <person name="Ventosa A."/>
        </authorList>
    </citation>
    <scope>NUCLEOTIDE SEQUENCE [LARGE SCALE GENOMIC DNA]</scope>
    <source>
        <strain evidence="2 3">KACC 190600</strain>
    </source>
</reference>
<name>A0ABT3PYZ2_9BACT</name>
<proteinExistence type="predicted"/>
<dbReference type="SUPFAM" id="SSF160719">
    <property type="entry name" value="gpW/gp25-like"/>
    <property type="match status" value="1"/>
</dbReference>
<feature type="domain" description="IraD/Gp25-like" evidence="1">
    <location>
        <begin position="30"/>
        <end position="119"/>
    </location>
</feature>
<dbReference type="RefSeq" id="WP_265789561.1">
    <property type="nucleotide sequence ID" value="NZ_BAABRS010000002.1"/>
</dbReference>
<dbReference type="Gene3D" id="3.10.450.40">
    <property type="match status" value="1"/>
</dbReference>
<evidence type="ECO:0000313" key="2">
    <source>
        <dbReference type="EMBL" id="MCW9713092.1"/>
    </source>
</evidence>
<keyword evidence="3" id="KW-1185">Reference proteome</keyword>
<accession>A0ABT3PYZ2</accession>
<dbReference type="InterPro" id="IPR007048">
    <property type="entry name" value="IraD/Gp25-like"/>
</dbReference>
<sequence>MENGKDFLGSGWSFPPAFDKEDGKVQLTHNREDIERSLEILVGTRKGERVMRPEYGCNLDDMVFESFNLSMKTYLADLVETAILYYEPRIEPLNINIDETFIYEGRLMIEIEYLIRATNSRFNKVFPFYLEEGTEI</sequence>
<protein>
    <submittedName>
        <fullName evidence="2">GPW/gp25 family protein</fullName>
    </submittedName>
</protein>
<dbReference type="EMBL" id="JAJNDC010000002">
    <property type="protein sequence ID" value="MCW9713092.1"/>
    <property type="molecule type" value="Genomic_DNA"/>
</dbReference>
<organism evidence="2 3">
    <name type="scientific">Fodinibius salicampi</name>
    <dbReference type="NCBI Taxonomy" id="1920655"/>
    <lineage>
        <taxon>Bacteria</taxon>
        <taxon>Pseudomonadati</taxon>
        <taxon>Balneolota</taxon>
        <taxon>Balneolia</taxon>
        <taxon>Balneolales</taxon>
        <taxon>Balneolaceae</taxon>
        <taxon>Fodinibius</taxon>
    </lineage>
</organism>
<evidence type="ECO:0000259" key="1">
    <source>
        <dbReference type="Pfam" id="PF04965"/>
    </source>
</evidence>
<gene>
    <name evidence="2" type="ORF">LQ318_09270</name>
</gene>
<comment type="caution">
    <text evidence="2">The sequence shown here is derived from an EMBL/GenBank/DDBJ whole genome shotgun (WGS) entry which is preliminary data.</text>
</comment>
<evidence type="ECO:0000313" key="3">
    <source>
        <dbReference type="Proteomes" id="UP001207337"/>
    </source>
</evidence>